<keyword evidence="2" id="KW-1185">Reference proteome</keyword>
<protein>
    <recommendedName>
        <fullName evidence="3">FAST kinase leucine-rich domain-containing protein</fullName>
    </recommendedName>
</protein>
<evidence type="ECO:0000313" key="2">
    <source>
        <dbReference type="Proteomes" id="UP000187209"/>
    </source>
</evidence>
<evidence type="ECO:0000313" key="1">
    <source>
        <dbReference type="EMBL" id="OMJ71199.1"/>
    </source>
</evidence>
<dbReference type="Proteomes" id="UP000187209">
    <property type="component" value="Unassembled WGS sequence"/>
</dbReference>
<dbReference type="EMBL" id="MPUH01001014">
    <property type="protein sequence ID" value="OMJ71199.1"/>
    <property type="molecule type" value="Genomic_DNA"/>
</dbReference>
<evidence type="ECO:0008006" key="3">
    <source>
        <dbReference type="Google" id="ProtNLM"/>
    </source>
</evidence>
<comment type="caution">
    <text evidence="1">The sequence shown here is derived from an EMBL/GenBank/DDBJ whole genome shotgun (WGS) entry which is preliminary data.</text>
</comment>
<name>A0A1R2B373_9CILI</name>
<organism evidence="1 2">
    <name type="scientific">Stentor coeruleus</name>
    <dbReference type="NCBI Taxonomy" id="5963"/>
    <lineage>
        <taxon>Eukaryota</taxon>
        <taxon>Sar</taxon>
        <taxon>Alveolata</taxon>
        <taxon>Ciliophora</taxon>
        <taxon>Postciliodesmatophora</taxon>
        <taxon>Heterotrichea</taxon>
        <taxon>Heterotrichida</taxon>
        <taxon>Stentoridae</taxon>
        <taxon>Stentor</taxon>
    </lineage>
</organism>
<sequence length="325" mass="36855">MRAIAFLMRSFSSHTNQISSLHPSLIEYKSQIDKFITERRTLNLSEIDGLKSSISEIIQQNKKNLTLTLTWASYLLNSGSILSHFEQEVLKSVSLLDKNDLISLARCYSRTKSGSSELFKTILDLTLPHLSSLDANDISILLYALYKSNKLNKRIIPNLAEQSLKTLNSTQKSWIPNIIQTFSLVGYPDFVRQAEKIILESIGEFTILNKIHILKVFSDCNVKGKEIRDDIKSSLESLDGENFSLLCSYCVTNEDIRNDFIESLKEQLFKRDANKFSTKAIILILNTMHEFGSGVQACEYFAQTILDKSSSFASHQYPLIPDDFG</sequence>
<gene>
    <name evidence="1" type="ORF">SteCoe_30666</name>
</gene>
<accession>A0A1R2B373</accession>
<proteinExistence type="predicted"/>
<dbReference type="AlphaFoldDB" id="A0A1R2B373"/>
<reference evidence="1 2" key="1">
    <citation type="submission" date="2016-11" db="EMBL/GenBank/DDBJ databases">
        <title>The macronuclear genome of Stentor coeruleus: a giant cell with tiny introns.</title>
        <authorList>
            <person name="Slabodnick M."/>
            <person name="Ruby J.G."/>
            <person name="Reiff S.B."/>
            <person name="Swart E.C."/>
            <person name="Gosai S."/>
            <person name="Prabakaran S."/>
            <person name="Witkowska E."/>
            <person name="Larue G.E."/>
            <person name="Fisher S."/>
            <person name="Freeman R.M."/>
            <person name="Gunawardena J."/>
            <person name="Chu W."/>
            <person name="Stover N.A."/>
            <person name="Gregory B.D."/>
            <person name="Nowacki M."/>
            <person name="Derisi J."/>
            <person name="Roy S.W."/>
            <person name="Marshall W.F."/>
            <person name="Sood P."/>
        </authorList>
    </citation>
    <scope>NUCLEOTIDE SEQUENCE [LARGE SCALE GENOMIC DNA]</scope>
    <source>
        <strain evidence="1">WM001</strain>
    </source>
</reference>